<feature type="compositionally biased region" description="Polar residues" evidence="1">
    <location>
        <begin position="356"/>
        <end position="371"/>
    </location>
</feature>
<dbReference type="Proteomes" id="UP000221165">
    <property type="component" value="Unassembled WGS sequence"/>
</dbReference>
<feature type="compositionally biased region" description="Polar residues" evidence="1">
    <location>
        <begin position="1758"/>
        <end position="1767"/>
    </location>
</feature>
<evidence type="ECO:0000313" key="2">
    <source>
        <dbReference type="EMBL" id="PHJ23901.1"/>
    </source>
</evidence>
<feature type="region of interest" description="Disordered" evidence="1">
    <location>
        <begin position="989"/>
        <end position="1012"/>
    </location>
</feature>
<feature type="compositionally biased region" description="Low complexity" evidence="1">
    <location>
        <begin position="1646"/>
        <end position="1666"/>
    </location>
</feature>
<feature type="region of interest" description="Disordered" evidence="1">
    <location>
        <begin position="1122"/>
        <end position="1150"/>
    </location>
</feature>
<feature type="region of interest" description="Disordered" evidence="1">
    <location>
        <begin position="680"/>
        <end position="724"/>
    </location>
</feature>
<feature type="compositionally biased region" description="Low complexity" evidence="1">
    <location>
        <begin position="1797"/>
        <end position="1811"/>
    </location>
</feature>
<gene>
    <name evidence="2" type="ORF">CSUI_002245</name>
</gene>
<feature type="compositionally biased region" description="Basic and acidic residues" evidence="1">
    <location>
        <begin position="417"/>
        <end position="432"/>
    </location>
</feature>
<feature type="compositionally biased region" description="Polar residues" evidence="1">
    <location>
        <begin position="867"/>
        <end position="879"/>
    </location>
</feature>
<feature type="region of interest" description="Disordered" evidence="1">
    <location>
        <begin position="206"/>
        <end position="251"/>
    </location>
</feature>
<feature type="compositionally biased region" description="Pro residues" evidence="1">
    <location>
        <begin position="1604"/>
        <end position="1615"/>
    </location>
</feature>
<feature type="compositionally biased region" description="Polar residues" evidence="1">
    <location>
        <begin position="54"/>
        <end position="68"/>
    </location>
</feature>
<keyword evidence="3" id="KW-1185">Reference proteome</keyword>
<feature type="compositionally biased region" description="Low complexity" evidence="1">
    <location>
        <begin position="1616"/>
        <end position="1639"/>
    </location>
</feature>
<feature type="compositionally biased region" description="Low complexity" evidence="1">
    <location>
        <begin position="1"/>
        <end position="23"/>
    </location>
</feature>
<feature type="region of interest" description="Disordered" evidence="1">
    <location>
        <begin position="1"/>
        <end position="117"/>
    </location>
</feature>
<feature type="compositionally biased region" description="Basic and acidic residues" evidence="1">
    <location>
        <begin position="795"/>
        <end position="804"/>
    </location>
</feature>
<dbReference type="GeneID" id="94425658"/>
<sequence>MQQQVPYSSQYSSSSRVCSPPSQEADHQLPGFQPTTQLPFLQHGGPSAAAFGCNVTNSHASPHFSSSGARAPRDRQREIVAASHPDASFLSRGPAETPSGGALQRTPSDEAFRGGQGVDQQPYYAQQQRLMGGMQGPPAFPHNFGGGGRFSGIGPSHLSPLPSQQQRLVTHRSVGTAGGHAMAQGTSVGPPDVRPMYEDGCRQQQQITGQKPDPGVAAGISQPPNRMISRPVRDPGASGARGVPSGSGGQIQVEPKHVIQLLRQLVEENPERFKKYRVDSDMPAKALHQLLHELEKNRLIKQQEVLRRAHALAAQQQHSRQSTEEPGKTVFPESGSSASSSNSSFPGPPVRPASLPFSSGSTMPSNTQRNRGSAGYAPSGVFPPGATPLPGASSTAPLSPWPVDSGPACVGGSAIHAQEESSQHSDQVEGVRPRLPPQAAPFVSQEETGNKQTAATAFQSNYSAQGFREPPPPQQEASGVVTAHGGVRPPAVKASGSTNIPSPTGLDSALLDAVPEGSDSCARQQQQHTGASAAGVWGSGATGAAQGGGVGLPSKMSTSSALRLLATLPHDKQLRTEYVHWACRQLDLLVKLLRVPRGLAAVQQLGESGRLQPELLREAMHKYQQLQAQRGGDGSAGPSPFVNQLVSELSGEQVQPNAPLGASSAPVALVTEHTVATEIANRSVSSHKTDNDVSGGACQPRSPDMDSSSSSHHVDQTTVKSSAQNTLAINASQSTAGPGGSGGKTYKPNDHLISTEARTSTADLEQGGNAVSSPFQPTSSVTSDSAFRSTSPADRQPKRLRVDSQIHSNGGTAGDISRETAMDKSENPELRDGAPAGFSNGAKLHRAKDDAGTTTVADRTVPAQPPDVNSASTVTQVRGNKSEKRTESQPAAAGKGNASPDSVTAGEKRMSSSAEPSAEKPSILTGECRSAPSSSQVGAHNLESLGSKLDGNASSASIVPESAGREACAPVKTSAVGRNVVAGGTEVSKVSGSGAGKTNGVQGSQQPGPSFQRPRFVKMMQSLLNRQPGCTAEHPQQSASGAGENLEFVGGLDNFSLYQGGSVCSAALLAARGEGSISVRQGCWPTTSSQQLSARTMGASAAHSVASNRASDASAIVHGYRNATGHESGSPDADGRSVGSGASQVSRGTAEYPTPWVDRREGVSPHCRDPYAYRPPNTSHALSQNIPQFSTRTAHYLRTGGATRAAPGYSFLGCKARPGGTAGALPKWDSFPGSRKGDLGWGEFRHVPRRRLNRLDAHIQKLLETSIRRLSGVYGRRIRLADEKAIRETIKRALKDRIRAIAPSLYAVSEYRVDRLHQRLLQAASHEDCRAEAFQPADFGVFDGSSVGVGGEFQDALVGEGDLGSAAVLKLREDDCEYAGEIAGLGRSQSIGSQLLRKFEVKEDAAELHAFFMQKECDRHLLDHVRRLQENQRRNRGGRSRNRGASTGDSIATSAGNDTKEAGDPAESLFAFLSGPASSAACAADGTLGRANWLPRKAAPGGAMPSNKASSQSRAPLQLGLRVQQNVLAAEAKAVEFAKVAHSQRFLLLRVTALDFRAFLHTRTAAALFPTQFRLRQLQLIESLHFDLQTPPARVSRHLLVAPPPVPRPVPPSPSTLPVASSTSSFTCSSSAATKSAAGVSGGSTTGLSDPAASTTSSTKKSPVATHPSNAGAASGEQSLEEMFSRDSGTGHKQPIPRHAGQHVTAPPPTTQAQAASHETVPQHTSVTETAPVLGKKRPNKSPKPRPRKKPNAAGPLTASQHQTQASADAPKDPVSGGGAPQKNQRTVGSQLGIESATADHASADADALADLFGGQSARAPSDSPSGGTESLHRSREKSAGSPKQEEMQNRAGPAANTARKQGSNAGDQLPGSYGVGNASLLISRSGGAGSGSKQKKSDTCKQISEADTECRQRIVVPRPRSTPQGSWMHPGGFGSDGCAGLTGPGGGDVVIPDLDGEGEDEFI</sequence>
<organism evidence="2 3">
    <name type="scientific">Cystoisospora suis</name>
    <dbReference type="NCBI Taxonomy" id="483139"/>
    <lineage>
        <taxon>Eukaryota</taxon>
        <taxon>Sar</taxon>
        <taxon>Alveolata</taxon>
        <taxon>Apicomplexa</taxon>
        <taxon>Conoidasida</taxon>
        <taxon>Coccidia</taxon>
        <taxon>Eucoccidiorida</taxon>
        <taxon>Eimeriorina</taxon>
        <taxon>Sarcocystidae</taxon>
        <taxon>Cystoisospora</taxon>
    </lineage>
</organism>
<feature type="compositionally biased region" description="Acidic residues" evidence="1">
    <location>
        <begin position="1955"/>
        <end position="1964"/>
    </location>
</feature>
<feature type="region of interest" description="Disordered" evidence="1">
    <location>
        <begin position="761"/>
        <end position="938"/>
    </location>
</feature>
<feature type="compositionally biased region" description="Polar residues" evidence="1">
    <location>
        <begin position="1720"/>
        <end position="1729"/>
    </location>
</feature>
<feature type="compositionally biased region" description="Basic and acidic residues" evidence="1">
    <location>
        <begin position="816"/>
        <end position="832"/>
    </location>
</feature>
<dbReference type="EMBL" id="MIGC01000938">
    <property type="protein sequence ID" value="PHJ23901.1"/>
    <property type="molecule type" value="Genomic_DNA"/>
</dbReference>
<feature type="compositionally biased region" description="Low complexity" evidence="1">
    <location>
        <begin position="334"/>
        <end position="344"/>
    </location>
</feature>
<feature type="compositionally biased region" description="Polar residues" evidence="1">
    <location>
        <begin position="999"/>
        <end position="1009"/>
    </location>
</feature>
<evidence type="ECO:0000256" key="1">
    <source>
        <dbReference type="SAM" id="MobiDB-lite"/>
    </source>
</evidence>
<evidence type="ECO:0000313" key="3">
    <source>
        <dbReference type="Proteomes" id="UP000221165"/>
    </source>
</evidence>
<feature type="compositionally biased region" description="Low complexity" evidence="1">
    <location>
        <begin position="911"/>
        <end position="922"/>
    </location>
</feature>
<feature type="region of interest" description="Disordered" evidence="1">
    <location>
        <begin position="310"/>
        <end position="436"/>
    </location>
</feature>
<feature type="compositionally biased region" description="Basic and acidic residues" evidence="1">
    <location>
        <begin position="1831"/>
        <end position="1849"/>
    </location>
</feature>
<feature type="compositionally biased region" description="Gly residues" evidence="1">
    <location>
        <begin position="1932"/>
        <end position="1949"/>
    </location>
</feature>
<name>A0A2C6KIN4_9APIC</name>
<dbReference type="VEuPathDB" id="ToxoDB:CSUI_002245"/>
<reference evidence="2 3" key="1">
    <citation type="journal article" date="2017" name="Int. J. Parasitol.">
        <title>The genome of the protozoan parasite Cystoisospora suis and a reverse vaccinology approach to identify vaccine candidates.</title>
        <authorList>
            <person name="Palmieri N."/>
            <person name="Shrestha A."/>
            <person name="Ruttkowski B."/>
            <person name="Beck T."/>
            <person name="Vogl C."/>
            <person name="Tomley F."/>
            <person name="Blake D.P."/>
            <person name="Joachim A."/>
        </authorList>
    </citation>
    <scope>NUCLEOTIDE SEQUENCE [LARGE SCALE GENOMIC DNA]</scope>
    <source>
        <strain evidence="2 3">Wien I</strain>
    </source>
</reference>
<feature type="compositionally biased region" description="Low complexity" evidence="1">
    <location>
        <begin position="311"/>
        <end position="320"/>
    </location>
</feature>
<proteinExistence type="predicted"/>
<feature type="region of interest" description="Disordered" evidence="1">
    <location>
        <begin position="731"/>
        <end position="750"/>
    </location>
</feature>
<dbReference type="OrthoDB" id="331504at2759"/>
<feature type="region of interest" description="Disordered" evidence="1">
    <location>
        <begin position="1428"/>
        <end position="1462"/>
    </location>
</feature>
<accession>A0A2C6KIN4</accession>
<feature type="compositionally biased region" description="Polar residues" evidence="1">
    <location>
        <begin position="1445"/>
        <end position="1457"/>
    </location>
</feature>
<feature type="compositionally biased region" description="Basic residues" evidence="1">
    <location>
        <begin position="1735"/>
        <end position="1751"/>
    </location>
</feature>
<dbReference type="RefSeq" id="XP_067925575.1">
    <property type="nucleotide sequence ID" value="XM_068062447.1"/>
</dbReference>
<feature type="region of interest" description="Disordered" evidence="1">
    <location>
        <begin position="1604"/>
        <end position="1964"/>
    </location>
</feature>
<feature type="region of interest" description="Disordered" evidence="1">
    <location>
        <begin position="463"/>
        <end position="537"/>
    </location>
</feature>
<comment type="caution">
    <text evidence="2">The sequence shown here is derived from an EMBL/GenBank/DDBJ whole genome shotgun (WGS) entry which is preliminary data.</text>
</comment>
<feature type="compositionally biased region" description="Polar residues" evidence="1">
    <location>
        <begin position="761"/>
        <end position="793"/>
    </location>
</feature>
<protein>
    <submittedName>
        <fullName evidence="2">Uncharacterized protein</fullName>
    </submittedName>
</protein>